<accession>J0WYS3</accession>
<evidence type="ECO:0000256" key="1">
    <source>
        <dbReference type="ARBA" id="ARBA00004685"/>
    </source>
</evidence>
<reference evidence="5" key="1">
    <citation type="journal article" date="2012" name="Science">
        <title>The Paleozoic origin of enzymatic lignin decomposition reconstructed from 31 fungal genomes.</title>
        <authorList>
            <person name="Floudas D."/>
            <person name="Binder M."/>
            <person name="Riley R."/>
            <person name="Barry K."/>
            <person name="Blanchette R.A."/>
            <person name="Henrissat B."/>
            <person name="Martinez A.T."/>
            <person name="Otillar R."/>
            <person name="Spatafora J.W."/>
            <person name="Yadav J.S."/>
            <person name="Aerts A."/>
            <person name="Benoit I."/>
            <person name="Boyd A."/>
            <person name="Carlson A."/>
            <person name="Copeland A."/>
            <person name="Coutinho P.M."/>
            <person name="de Vries R.P."/>
            <person name="Ferreira P."/>
            <person name="Findley K."/>
            <person name="Foster B."/>
            <person name="Gaskell J."/>
            <person name="Glotzer D."/>
            <person name="Gorecki P."/>
            <person name="Heitman J."/>
            <person name="Hesse C."/>
            <person name="Hori C."/>
            <person name="Igarashi K."/>
            <person name="Jurgens J.A."/>
            <person name="Kallen N."/>
            <person name="Kersten P."/>
            <person name="Kohler A."/>
            <person name="Kuees U."/>
            <person name="Kumar T.K.A."/>
            <person name="Kuo A."/>
            <person name="LaButti K."/>
            <person name="Larrondo L.F."/>
            <person name="Lindquist E."/>
            <person name="Ling A."/>
            <person name="Lombard V."/>
            <person name="Lucas S."/>
            <person name="Lundell T."/>
            <person name="Martin R."/>
            <person name="McLaughlin D.J."/>
            <person name="Morgenstern I."/>
            <person name="Morin E."/>
            <person name="Murat C."/>
            <person name="Nagy L.G."/>
            <person name="Nolan M."/>
            <person name="Ohm R.A."/>
            <person name="Patyshakuliyeva A."/>
            <person name="Rokas A."/>
            <person name="Ruiz-Duenas F.J."/>
            <person name="Sabat G."/>
            <person name="Salamov A."/>
            <person name="Samejima M."/>
            <person name="Schmutz J."/>
            <person name="Slot J.C."/>
            <person name="St John F."/>
            <person name="Stenlid J."/>
            <person name="Sun H."/>
            <person name="Sun S."/>
            <person name="Syed K."/>
            <person name="Tsang A."/>
            <person name="Wiebenga A."/>
            <person name="Young D."/>
            <person name="Pisabarro A."/>
            <person name="Eastwood D.C."/>
            <person name="Martin F."/>
            <person name="Cullen D."/>
            <person name="Grigoriev I.V."/>
            <person name="Hibbett D.S."/>
        </authorList>
    </citation>
    <scope>NUCLEOTIDE SEQUENCE [LARGE SCALE GENOMIC DNA]</scope>
    <source>
        <strain evidence="5">TFB10046</strain>
    </source>
</reference>
<evidence type="ECO:0000313" key="4">
    <source>
        <dbReference type="EMBL" id="EJD41392.1"/>
    </source>
</evidence>
<feature type="transmembrane region" description="Helical" evidence="3">
    <location>
        <begin position="7"/>
        <end position="27"/>
    </location>
</feature>
<keyword evidence="3" id="KW-0812">Transmembrane</keyword>
<sequence>MSITKADLLSLFLAVLTIFELGIYVYVKQPAIQDEQFSYKGADHPNAFSVPDMKHVALYQENTVHYPLTSGDDWERLSPRGGLVFLGPEKRPFMLGHFHQMQCLDTIRQVLAHSSTNSSTAGDWKTRHCMNYLRQMVMCRANTRLERSTGLYGAVHNVISEQDHVCLDWRVVYDAVRENHHLYDTGRAPQ</sequence>
<evidence type="ECO:0000313" key="5">
    <source>
        <dbReference type="Proteomes" id="UP000006514"/>
    </source>
</evidence>
<dbReference type="Proteomes" id="UP000006514">
    <property type="component" value="Unassembled WGS sequence"/>
</dbReference>
<proteinExistence type="inferred from homology"/>
<dbReference type="InterPro" id="IPR021765">
    <property type="entry name" value="UstYa-like"/>
</dbReference>
<evidence type="ECO:0000256" key="3">
    <source>
        <dbReference type="SAM" id="Phobius"/>
    </source>
</evidence>
<organism evidence="4 5">
    <name type="scientific">Auricularia subglabra (strain TFB-10046 / SS5)</name>
    <name type="common">White-rot fungus</name>
    <name type="synonym">Auricularia delicata (strain TFB10046)</name>
    <dbReference type="NCBI Taxonomy" id="717982"/>
    <lineage>
        <taxon>Eukaryota</taxon>
        <taxon>Fungi</taxon>
        <taxon>Dikarya</taxon>
        <taxon>Basidiomycota</taxon>
        <taxon>Agaricomycotina</taxon>
        <taxon>Agaricomycetes</taxon>
        <taxon>Auriculariales</taxon>
        <taxon>Auriculariaceae</taxon>
        <taxon>Auricularia</taxon>
    </lineage>
</organism>
<keyword evidence="3" id="KW-1133">Transmembrane helix</keyword>
<dbReference type="EMBL" id="JH687793">
    <property type="protein sequence ID" value="EJD41392.1"/>
    <property type="molecule type" value="Genomic_DNA"/>
</dbReference>
<comment type="pathway">
    <text evidence="1">Mycotoxin biosynthesis.</text>
</comment>
<dbReference type="KEGG" id="adl:AURDEDRAFT_115488"/>
<keyword evidence="3" id="KW-0472">Membrane</keyword>
<evidence type="ECO:0000256" key="2">
    <source>
        <dbReference type="ARBA" id="ARBA00035112"/>
    </source>
</evidence>
<dbReference type="PANTHER" id="PTHR33365">
    <property type="entry name" value="YALI0B05434P"/>
    <property type="match status" value="1"/>
</dbReference>
<dbReference type="AlphaFoldDB" id="J0WYS3"/>
<dbReference type="OrthoDB" id="3687641at2759"/>
<name>J0WYS3_AURST</name>
<protein>
    <submittedName>
        <fullName evidence="4">Uncharacterized protein</fullName>
    </submittedName>
</protein>
<comment type="similarity">
    <text evidence="2">Belongs to the ustYa family.</text>
</comment>
<dbReference type="Pfam" id="PF11807">
    <property type="entry name" value="UstYa"/>
    <property type="match status" value="1"/>
</dbReference>
<gene>
    <name evidence="4" type="ORF">AURDEDRAFT_115488</name>
</gene>
<dbReference type="GO" id="GO:0043386">
    <property type="term" value="P:mycotoxin biosynthetic process"/>
    <property type="evidence" value="ECO:0007669"/>
    <property type="project" value="InterPro"/>
</dbReference>
<keyword evidence="5" id="KW-1185">Reference proteome</keyword>
<dbReference type="InParanoid" id="J0WYS3"/>
<dbReference type="PANTHER" id="PTHR33365:SF4">
    <property type="entry name" value="CYCLOCHLOROTINE BIOSYNTHESIS PROTEIN O"/>
    <property type="match status" value="1"/>
</dbReference>
<dbReference type="OMA" id="EMANATW"/>
<dbReference type="eggNOG" id="ENOG502RCW3">
    <property type="taxonomic scope" value="Eukaryota"/>
</dbReference>